<evidence type="ECO:0000256" key="2">
    <source>
        <dbReference type="ARBA" id="ARBA00021776"/>
    </source>
</evidence>
<dbReference type="AlphaFoldDB" id="A0AAE1PWG9"/>
<comment type="caution">
    <text evidence="5">The sequence shown here is derived from an EMBL/GenBank/DDBJ whole genome shotgun (WGS) entry which is preliminary data.</text>
</comment>
<comment type="similarity">
    <text evidence="4">Belongs to the NDUFAF3 family.</text>
</comment>
<evidence type="ECO:0000313" key="6">
    <source>
        <dbReference type="Proteomes" id="UP001292094"/>
    </source>
</evidence>
<dbReference type="EMBL" id="JAWZYT010001101">
    <property type="protein sequence ID" value="KAK4315609.1"/>
    <property type="molecule type" value="Genomic_DNA"/>
</dbReference>
<keyword evidence="3" id="KW-0496">Mitochondrion</keyword>
<evidence type="ECO:0000256" key="1">
    <source>
        <dbReference type="ARBA" id="ARBA00004173"/>
    </source>
</evidence>
<dbReference type="GO" id="GO:0032981">
    <property type="term" value="P:mitochondrial respiratory chain complex I assembly"/>
    <property type="evidence" value="ECO:0007669"/>
    <property type="project" value="InterPro"/>
</dbReference>
<sequence>MLLRAIRASRNILLPSRFKCAFGQPVRWETTDRSVVKVLNLETDAGLMVDSFSQAGFRLNNGMMVVGPMAIFPKTVLSWCVNSSYDINEDSLSLFYLLEPKLDLLIIGIGDKGSTVDTKVIQFMKNKGINIELMPTESACTTFNFLNQEGRYVAGALIPPISLSIREDDVVQAERKRRKLFVSQDDDEVF</sequence>
<comment type="subcellular location">
    <subcellularLocation>
        <location evidence="1">Mitochondrion</location>
    </subcellularLocation>
</comment>
<dbReference type="PANTHER" id="PTHR21192">
    <property type="entry name" value="NUCLEAR PROTEIN E3-3"/>
    <property type="match status" value="1"/>
</dbReference>
<dbReference type="SUPFAM" id="SSF64076">
    <property type="entry name" value="MTH938-like"/>
    <property type="match status" value="1"/>
</dbReference>
<dbReference type="Gene3D" id="3.40.1230.10">
    <property type="entry name" value="MTH938-like"/>
    <property type="match status" value="1"/>
</dbReference>
<evidence type="ECO:0000256" key="3">
    <source>
        <dbReference type="ARBA" id="ARBA00023128"/>
    </source>
</evidence>
<reference evidence="5" key="1">
    <citation type="submission" date="2023-11" db="EMBL/GenBank/DDBJ databases">
        <title>Genome assemblies of two species of porcelain crab, Petrolisthes cinctipes and Petrolisthes manimaculis (Anomura: Porcellanidae).</title>
        <authorList>
            <person name="Angst P."/>
        </authorList>
    </citation>
    <scope>NUCLEOTIDE SEQUENCE</scope>
    <source>
        <strain evidence="5">PB745_02</strain>
        <tissue evidence="5">Gill</tissue>
    </source>
</reference>
<accession>A0AAE1PWG9</accession>
<dbReference type="CDD" id="cd05125">
    <property type="entry name" value="Mth938_2P1-like"/>
    <property type="match status" value="1"/>
</dbReference>
<organism evidence="5 6">
    <name type="scientific">Petrolisthes manimaculis</name>
    <dbReference type="NCBI Taxonomy" id="1843537"/>
    <lineage>
        <taxon>Eukaryota</taxon>
        <taxon>Metazoa</taxon>
        <taxon>Ecdysozoa</taxon>
        <taxon>Arthropoda</taxon>
        <taxon>Crustacea</taxon>
        <taxon>Multicrustacea</taxon>
        <taxon>Malacostraca</taxon>
        <taxon>Eumalacostraca</taxon>
        <taxon>Eucarida</taxon>
        <taxon>Decapoda</taxon>
        <taxon>Pleocyemata</taxon>
        <taxon>Anomura</taxon>
        <taxon>Galatheoidea</taxon>
        <taxon>Porcellanidae</taxon>
        <taxon>Petrolisthes</taxon>
    </lineage>
</organism>
<proteinExistence type="inferred from homology"/>
<keyword evidence="6" id="KW-1185">Reference proteome</keyword>
<evidence type="ECO:0000256" key="4">
    <source>
        <dbReference type="ARBA" id="ARBA00049984"/>
    </source>
</evidence>
<protein>
    <recommendedName>
        <fullName evidence="2">NADH dehydrogenase [ubiquinone] 1 alpha subcomplex assembly factor 3</fullName>
    </recommendedName>
</protein>
<dbReference type="PANTHER" id="PTHR21192:SF2">
    <property type="entry name" value="NADH DEHYDROGENASE [UBIQUINONE] 1 ALPHA SUBCOMPLEX ASSEMBLY FACTOR 3"/>
    <property type="match status" value="1"/>
</dbReference>
<dbReference type="InterPro" id="IPR007523">
    <property type="entry name" value="NDUFAF3/AAMDC"/>
</dbReference>
<dbReference type="Pfam" id="PF04430">
    <property type="entry name" value="DUF498"/>
    <property type="match status" value="1"/>
</dbReference>
<dbReference type="Proteomes" id="UP001292094">
    <property type="component" value="Unassembled WGS sequence"/>
</dbReference>
<name>A0AAE1PWG9_9EUCA</name>
<dbReference type="InterPro" id="IPR036748">
    <property type="entry name" value="MTH938-like_sf"/>
</dbReference>
<evidence type="ECO:0000313" key="5">
    <source>
        <dbReference type="EMBL" id="KAK4315609.1"/>
    </source>
</evidence>
<gene>
    <name evidence="5" type="ORF">Pmani_013173</name>
</gene>
<dbReference type="InterPro" id="IPR034095">
    <property type="entry name" value="NDUF3"/>
</dbReference>
<dbReference type="GO" id="GO:0005743">
    <property type="term" value="C:mitochondrial inner membrane"/>
    <property type="evidence" value="ECO:0007669"/>
    <property type="project" value="TreeGrafter"/>
</dbReference>